<reference evidence="2" key="1">
    <citation type="submission" date="2014-09" db="EMBL/GenBank/DDBJ databases">
        <authorList>
            <person name="Magalhaes I.L.F."/>
            <person name="Oliveira U."/>
            <person name="Santos F.R."/>
            <person name="Vidigal T.H.D.A."/>
            <person name="Brescovit A.D."/>
            <person name="Santos A.J."/>
        </authorList>
    </citation>
    <scope>NUCLEOTIDE SEQUENCE</scope>
    <source>
        <tissue evidence="2">Shoot tissue taken approximately 20 cm above the soil surface</tissue>
    </source>
</reference>
<evidence type="ECO:0000313" key="2">
    <source>
        <dbReference type="EMBL" id="JAD26671.1"/>
    </source>
</evidence>
<evidence type="ECO:0000256" key="1">
    <source>
        <dbReference type="SAM" id="MobiDB-lite"/>
    </source>
</evidence>
<protein>
    <submittedName>
        <fullName evidence="2">Uncharacterized protein</fullName>
    </submittedName>
</protein>
<proteinExistence type="predicted"/>
<feature type="compositionally biased region" description="Gly residues" evidence="1">
    <location>
        <begin position="13"/>
        <end position="26"/>
    </location>
</feature>
<name>A0A0A8YKI0_ARUDO</name>
<organism evidence="2">
    <name type="scientific">Arundo donax</name>
    <name type="common">Giant reed</name>
    <name type="synonym">Donax arundinaceus</name>
    <dbReference type="NCBI Taxonomy" id="35708"/>
    <lineage>
        <taxon>Eukaryota</taxon>
        <taxon>Viridiplantae</taxon>
        <taxon>Streptophyta</taxon>
        <taxon>Embryophyta</taxon>
        <taxon>Tracheophyta</taxon>
        <taxon>Spermatophyta</taxon>
        <taxon>Magnoliopsida</taxon>
        <taxon>Liliopsida</taxon>
        <taxon>Poales</taxon>
        <taxon>Poaceae</taxon>
        <taxon>PACMAD clade</taxon>
        <taxon>Arundinoideae</taxon>
        <taxon>Arundineae</taxon>
        <taxon>Arundo</taxon>
    </lineage>
</organism>
<accession>A0A0A8YKI0</accession>
<sequence>MNEGQEAQMNPVGGSGVGVGVGGAGGTPQHQPIQDISDLIAGMDHQFEMLRIEQPMQDMPGLAGMDKQFEMLRTSMREKIYEYIGRKQMTVEWRRQLPKLAMRLEEVLFSKFLNKNDYYDMMKGPLEPQLQFAIRIMSAQNQQNYQNRQMSRQLAPTSGYGTIIPTASMTLGTTGDTRVPYVSDKNALSSSVPGMVPYDAGMRTSMLGAYNFT</sequence>
<feature type="region of interest" description="Disordered" evidence="1">
    <location>
        <begin position="1"/>
        <end position="32"/>
    </location>
</feature>
<reference evidence="2" key="2">
    <citation type="journal article" date="2015" name="Data Brief">
        <title>Shoot transcriptome of the giant reed, Arundo donax.</title>
        <authorList>
            <person name="Barrero R.A."/>
            <person name="Guerrero F.D."/>
            <person name="Moolhuijzen P."/>
            <person name="Goolsby J.A."/>
            <person name="Tidwell J."/>
            <person name="Bellgard S.E."/>
            <person name="Bellgard M.I."/>
        </authorList>
    </citation>
    <scope>NUCLEOTIDE SEQUENCE</scope>
    <source>
        <tissue evidence="2">Shoot tissue taken approximately 20 cm above the soil surface</tissue>
    </source>
</reference>
<dbReference type="EMBL" id="GBRH01271224">
    <property type="protein sequence ID" value="JAD26671.1"/>
    <property type="molecule type" value="Transcribed_RNA"/>
</dbReference>
<dbReference type="AlphaFoldDB" id="A0A0A8YKI0"/>